<reference evidence="1" key="1">
    <citation type="journal article" date="2023" name="Nat. Commun.">
        <title>Diploid and tetraploid genomes of Acorus and the evolution of monocots.</title>
        <authorList>
            <person name="Ma L."/>
            <person name="Liu K.W."/>
            <person name="Li Z."/>
            <person name="Hsiao Y.Y."/>
            <person name="Qi Y."/>
            <person name="Fu T."/>
            <person name="Tang G.D."/>
            <person name="Zhang D."/>
            <person name="Sun W.H."/>
            <person name="Liu D.K."/>
            <person name="Li Y."/>
            <person name="Chen G.Z."/>
            <person name="Liu X.D."/>
            <person name="Liao X.Y."/>
            <person name="Jiang Y.T."/>
            <person name="Yu X."/>
            <person name="Hao Y."/>
            <person name="Huang J."/>
            <person name="Zhao X.W."/>
            <person name="Ke S."/>
            <person name="Chen Y.Y."/>
            <person name="Wu W.L."/>
            <person name="Hsu J.L."/>
            <person name="Lin Y.F."/>
            <person name="Huang M.D."/>
            <person name="Li C.Y."/>
            <person name="Huang L."/>
            <person name="Wang Z.W."/>
            <person name="Zhao X."/>
            <person name="Zhong W.Y."/>
            <person name="Peng D.H."/>
            <person name="Ahmad S."/>
            <person name="Lan S."/>
            <person name="Zhang J.S."/>
            <person name="Tsai W.C."/>
            <person name="Van de Peer Y."/>
            <person name="Liu Z.J."/>
        </authorList>
    </citation>
    <scope>NUCLEOTIDE SEQUENCE</scope>
    <source>
        <strain evidence="1">SCP</strain>
    </source>
</reference>
<reference evidence="1" key="2">
    <citation type="submission" date="2023-06" db="EMBL/GenBank/DDBJ databases">
        <authorList>
            <person name="Ma L."/>
            <person name="Liu K.-W."/>
            <person name="Li Z."/>
            <person name="Hsiao Y.-Y."/>
            <person name="Qi Y."/>
            <person name="Fu T."/>
            <person name="Tang G."/>
            <person name="Zhang D."/>
            <person name="Sun W.-H."/>
            <person name="Liu D.-K."/>
            <person name="Li Y."/>
            <person name="Chen G.-Z."/>
            <person name="Liu X.-D."/>
            <person name="Liao X.-Y."/>
            <person name="Jiang Y.-T."/>
            <person name="Yu X."/>
            <person name="Hao Y."/>
            <person name="Huang J."/>
            <person name="Zhao X.-W."/>
            <person name="Ke S."/>
            <person name="Chen Y.-Y."/>
            <person name="Wu W.-L."/>
            <person name="Hsu J.-L."/>
            <person name="Lin Y.-F."/>
            <person name="Huang M.-D."/>
            <person name="Li C.-Y."/>
            <person name="Huang L."/>
            <person name="Wang Z.-W."/>
            <person name="Zhao X."/>
            <person name="Zhong W.-Y."/>
            <person name="Peng D.-H."/>
            <person name="Ahmad S."/>
            <person name="Lan S."/>
            <person name="Zhang J.-S."/>
            <person name="Tsai W.-C."/>
            <person name="Van De Peer Y."/>
            <person name="Liu Z.-J."/>
        </authorList>
    </citation>
    <scope>NUCLEOTIDE SEQUENCE</scope>
    <source>
        <strain evidence="1">SCP</strain>
        <tissue evidence="1">Leaves</tissue>
    </source>
</reference>
<proteinExistence type="predicted"/>
<dbReference type="AlphaFoldDB" id="A0AAV9A430"/>
<protein>
    <submittedName>
        <fullName evidence="1">Uncharacterized protein</fullName>
    </submittedName>
</protein>
<organism evidence="1 2">
    <name type="scientific">Acorus gramineus</name>
    <name type="common">Dwarf sweet flag</name>
    <dbReference type="NCBI Taxonomy" id="55184"/>
    <lineage>
        <taxon>Eukaryota</taxon>
        <taxon>Viridiplantae</taxon>
        <taxon>Streptophyta</taxon>
        <taxon>Embryophyta</taxon>
        <taxon>Tracheophyta</taxon>
        <taxon>Spermatophyta</taxon>
        <taxon>Magnoliopsida</taxon>
        <taxon>Liliopsida</taxon>
        <taxon>Acoraceae</taxon>
        <taxon>Acorus</taxon>
    </lineage>
</organism>
<evidence type="ECO:0000313" key="2">
    <source>
        <dbReference type="Proteomes" id="UP001179952"/>
    </source>
</evidence>
<name>A0AAV9A430_ACOGR</name>
<keyword evidence="2" id="KW-1185">Reference proteome</keyword>
<gene>
    <name evidence="1" type="ORF">QJS04_geneDACA024057</name>
</gene>
<evidence type="ECO:0000313" key="1">
    <source>
        <dbReference type="EMBL" id="KAK1258895.1"/>
    </source>
</evidence>
<comment type="caution">
    <text evidence="1">The sequence shown here is derived from an EMBL/GenBank/DDBJ whole genome shotgun (WGS) entry which is preliminary data.</text>
</comment>
<dbReference type="Proteomes" id="UP001179952">
    <property type="component" value="Unassembled WGS sequence"/>
</dbReference>
<sequence>MGCSVPLVGSGRDCPSVRKAVLRRTHTSRRLPIFVTDCAEVVGGDQVAYGVEERLPADYGVTNSLVSPKILCHPLRVRVRV</sequence>
<dbReference type="EMBL" id="JAUJYN010000013">
    <property type="protein sequence ID" value="KAK1258895.1"/>
    <property type="molecule type" value="Genomic_DNA"/>
</dbReference>
<accession>A0AAV9A430</accession>